<proteinExistence type="predicted"/>
<organism evidence="2 3">
    <name type="scientific">Penicillium steckii</name>
    <dbReference type="NCBI Taxonomy" id="303698"/>
    <lineage>
        <taxon>Eukaryota</taxon>
        <taxon>Fungi</taxon>
        <taxon>Dikarya</taxon>
        <taxon>Ascomycota</taxon>
        <taxon>Pezizomycotina</taxon>
        <taxon>Eurotiomycetes</taxon>
        <taxon>Eurotiomycetidae</taxon>
        <taxon>Eurotiales</taxon>
        <taxon>Aspergillaceae</taxon>
        <taxon>Penicillium</taxon>
    </lineage>
</organism>
<accession>A0A1V6SRT0</accession>
<dbReference type="AlphaFoldDB" id="A0A1V6SRT0"/>
<dbReference type="Proteomes" id="UP000191285">
    <property type="component" value="Unassembled WGS sequence"/>
</dbReference>
<comment type="caution">
    <text evidence="2">The sequence shown here is derived from an EMBL/GenBank/DDBJ whole genome shotgun (WGS) entry which is preliminary data.</text>
</comment>
<keyword evidence="3" id="KW-1185">Reference proteome</keyword>
<sequence length="127" mass="13723">MSSAKRILNFFWGAGTRGVAGVNETAAQSAVEAALKNKAASFPELANASKASVESRPHSTPKADGRRDPLHANFRISSDDGKPLTSAHYYPNPLGGEQVWFSKPKYNGGKQANEYFPQDKESKGRAK</sequence>
<feature type="region of interest" description="Disordered" evidence="1">
    <location>
        <begin position="46"/>
        <end position="89"/>
    </location>
</feature>
<feature type="compositionally biased region" description="Basic and acidic residues" evidence="1">
    <location>
        <begin position="53"/>
        <end position="70"/>
    </location>
</feature>
<protein>
    <submittedName>
        <fullName evidence="2">Uncharacterized protein</fullName>
    </submittedName>
</protein>
<evidence type="ECO:0000313" key="3">
    <source>
        <dbReference type="Proteomes" id="UP000191285"/>
    </source>
</evidence>
<name>A0A1V6SRT0_9EURO</name>
<gene>
    <name evidence="2" type="ORF">PENSTE_c023G04164</name>
</gene>
<feature type="compositionally biased region" description="Basic and acidic residues" evidence="1">
    <location>
        <begin position="117"/>
        <end position="127"/>
    </location>
</feature>
<dbReference type="EMBL" id="MLKD01000023">
    <property type="protein sequence ID" value="OQE16716.1"/>
    <property type="molecule type" value="Genomic_DNA"/>
</dbReference>
<evidence type="ECO:0000256" key="1">
    <source>
        <dbReference type="SAM" id="MobiDB-lite"/>
    </source>
</evidence>
<feature type="region of interest" description="Disordered" evidence="1">
    <location>
        <begin position="101"/>
        <end position="127"/>
    </location>
</feature>
<reference evidence="3" key="1">
    <citation type="journal article" date="2017" name="Nat. Microbiol.">
        <title>Global analysis of biosynthetic gene clusters reveals vast potential of secondary metabolite production in Penicillium species.</title>
        <authorList>
            <person name="Nielsen J.C."/>
            <person name="Grijseels S."/>
            <person name="Prigent S."/>
            <person name="Ji B."/>
            <person name="Dainat J."/>
            <person name="Nielsen K.F."/>
            <person name="Frisvad J.C."/>
            <person name="Workman M."/>
            <person name="Nielsen J."/>
        </authorList>
    </citation>
    <scope>NUCLEOTIDE SEQUENCE [LARGE SCALE GENOMIC DNA]</scope>
    <source>
        <strain evidence="3">IBT 24891</strain>
    </source>
</reference>
<dbReference type="OrthoDB" id="4392418at2759"/>
<evidence type="ECO:0000313" key="2">
    <source>
        <dbReference type="EMBL" id="OQE16716.1"/>
    </source>
</evidence>